<dbReference type="EMBL" id="GGFJ01015026">
    <property type="protein sequence ID" value="MBW64167.1"/>
    <property type="molecule type" value="Transcribed_RNA"/>
</dbReference>
<feature type="chain" id="PRO_5014902013" evidence="2">
    <location>
        <begin position="17"/>
        <end position="66"/>
    </location>
</feature>
<feature type="compositionally biased region" description="Basic and acidic residues" evidence="1">
    <location>
        <begin position="53"/>
        <end position="66"/>
    </location>
</feature>
<accession>A0A2M4CFP3</accession>
<dbReference type="AlphaFoldDB" id="A0A2M4CFP3"/>
<keyword evidence="2" id="KW-0732">Signal</keyword>
<feature type="compositionally biased region" description="Basic residues" evidence="1">
    <location>
        <begin position="39"/>
        <end position="52"/>
    </location>
</feature>
<organism evidence="3">
    <name type="scientific">Anopheles marajoara</name>
    <dbReference type="NCBI Taxonomy" id="58244"/>
    <lineage>
        <taxon>Eukaryota</taxon>
        <taxon>Metazoa</taxon>
        <taxon>Ecdysozoa</taxon>
        <taxon>Arthropoda</taxon>
        <taxon>Hexapoda</taxon>
        <taxon>Insecta</taxon>
        <taxon>Pterygota</taxon>
        <taxon>Neoptera</taxon>
        <taxon>Endopterygota</taxon>
        <taxon>Diptera</taxon>
        <taxon>Nematocera</taxon>
        <taxon>Culicoidea</taxon>
        <taxon>Culicidae</taxon>
        <taxon>Anophelinae</taxon>
        <taxon>Anopheles</taxon>
    </lineage>
</organism>
<reference evidence="3" key="1">
    <citation type="submission" date="2018-01" db="EMBL/GenBank/DDBJ databases">
        <title>An insight into the sialome of Amazonian anophelines.</title>
        <authorList>
            <person name="Ribeiro J.M."/>
            <person name="Scarpassa V."/>
            <person name="Calvo E."/>
        </authorList>
    </citation>
    <scope>NUCLEOTIDE SEQUENCE</scope>
    <source>
        <tissue evidence="3">Salivary glands</tissue>
    </source>
</reference>
<name>A0A2M4CFP3_9DIPT</name>
<feature type="region of interest" description="Disordered" evidence="1">
    <location>
        <begin position="20"/>
        <end position="66"/>
    </location>
</feature>
<evidence type="ECO:0000256" key="2">
    <source>
        <dbReference type="SAM" id="SignalP"/>
    </source>
</evidence>
<evidence type="ECO:0000313" key="3">
    <source>
        <dbReference type="EMBL" id="MBW64167.1"/>
    </source>
</evidence>
<sequence>MVLCFLFRLRITLGVGAGVGRGRGEVGNQPQNRKQAGVKAKKKDLRKVKRTRSREQDNWIERVEER</sequence>
<protein>
    <submittedName>
        <fullName evidence="3">Putative secreted protein</fullName>
    </submittedName>
</protein>
<proteinExistence type="predicted"/>
<feature type="signal peptide" evidence="2">
    <location>
        <begin position="1"/>
        <end position="16"/>
    </location>
</feature>
<evidence type="ECO:0000256" key="1">
    <source>
        <dbReference type="SAM" id="MobiDB-lite"/>
    </source>
</evidence>